<accession>A0A1T4QIQ1</accession>
<dbReference type="InterPro" id="IPR003004">
    <property type="entry name" value="GspF/PilC"/>
</dbReference>
<feature type="transmembrane region" description="Helical" evidence="7">
    <location>
        <begin position="249"/>
        <end position="276"/>
    </location>
</feature>
<reference evidence="9 10" key="1">
    <citation type="submission" date="2017-02" db="EMBL/GenBank/DDBJ databases">
        <authorList>
            <person name="Peterson S.W."/>
        </authorList>
    </citation>
    <scope>NUCLEOTIDE SEQUENCE [LARGE SCALE GENOMIC DNA]</scope>
    <source>
        <strain evidence="9 10">ATCC 700028</strain>
    </source>
</reference>
<dbReference type="InterPro" id="IPR018076">
    <property type="entry name" value="T2SS_GspF_dom"/>
</dbReference>
<evidence type="ECO:0000256" key="6">
    <source>
        <dbReference type="ARBA" id="ARBA00023136"/>
    </source>
</evidence>
<keyword evidence="4 7" id="KW-0812">Transmembrane</keyword>
<feature type="domain" description="Type II secretion system protein GspF" evidence="8">
    <location>
        <begin position="255"/>
        <end position="377"/>
    </location>
</feature>
<name>A0A1T4QIQ1_9FUSO</name>
<dbReference type="Proteomes" id="UP000191153">
    <property type="component" value="Unassembled WGS sequence"/>
</dbReference>
<organism evidence="9 10">
    <name type="scientific">Cetobacterium ceti</name>
    <dbReference type="NCBI Taxonomy" id="180163"/>
    <lineage>
        <taxon>Bacteria</taxon>
        <taxon>Fusobacteriati</taxon>
        <taxon>Fusobacteriota</taxon>
        <taxon>Fusobacteriia</taxon>
        <taxon>Fusobacteriales</taxon>
        <taxon>Fusobacteriaceae</taxon>
        <taxon>Cetobacterium</taxon>
    </lineage>
</organism>
<dbReference type="AlphaFoldDB" id="A0A1T4QIQ1"/>
<dbReference type="Pfam" id="PF00482">
    <property type="entry name" value="T2SSF"/>
    <property type="match status" value="2"/>
</dbReference>
<feature type="domain" description="Type II secretion system protein GspF" evidence="8">
    <location>
        <begin position="61"/>
        <end position="183"/>
    </location>
</feature>
<keyword evidence="6 7" id="KW-0472">Membrane</keyword>
<dbReference type="Gene3D" id="1.20.81.30">
    <property type="entry name" value="Type II secretion system (T2SS), domain F"/>
    <property type="match status" value="2"/>
</dbReference>
<dbReference type="RefSeq" id="WP_159443635.1">
    <property type="nucleotide sequence ID" value="NZ_FUWX01000024.1"/>
</dbReference>
<feature type="transmembrane region" description="Helical" evidence="7">
    <location>
        <begin position="202"/>
        <end position="228"/>
    </location>
</feature>
<evidence type="ECO:0000313" key="10">
    <source>
        <dbReference type="Proteomes" id="UP000191153"/>
    </source>
</evidence>
<dbReference type="GO" id="GO:0005886">
    <property type="term" value="C:plasma membrane"/>
    <property type="evidence" value="ECO:0007669"/>
    <property type="project" value="UniProtKB-SubCell"/>
</dbReference>
<comment type="subcellular location">
    <subcellularLocation>
        <location evidence="1">Cell membrane</location>
        <topology evidence="1">Multi-pass membrane protein</topology>
    </subcellularLocation>
</comment>
<evidence type="ECO:0000313" key="9">
    <source>
        <dbReference type="EMBL" id="SKA03574.1"/>
    </source>
</evidence>
<evidence type="ECO:0000256" key="2">
    <source>
        <dbReference type="ARBA" id="ARBA00005745"/>
    </source>
</evidence>
<evidence type="ECO:0000259" key="8">
    <source>
        <dbReference type="Pfam" id="PF00482"/>
    </source>
</evidence>
<comment type="similarity">
    <text evidence="2">Belongs to the GSP F family.</text>
</comment>
<feature type="transmembrane region" description="Helical" evidence="7">
    <location>
        <begin position="358"/>
        <end position="381"/>
    </location>
</feature>
<dbReference type="STRING" id="180163.SAMN02745174_02341"/>
<dbReference type="PANTHER" id="PTHR30012">
    <property type="entry name" value="GENERAL SECRETION PATHWAY PROTEIN"/>
    <property type="match status" value="1"/>
</dbReference>
<feature type="transmembrane region" description="Helical" evidence="7">
    <location>
        <begin position="156"/>
        <end position="182"/>
    </location>
</feature>
<dbReference type="OrthoDB" id="9805682at2"/>
<evidence type="ECO:0000256" key="5">
    <source>
        <dbReference type="ARBA" id="ARBA00022989"/>
    </source>
</evidence>
<sequence>MLNKYIYSCMNESGKILKGEILEVSLEDAKKELKNKYKIILKIKLDNENLKKISPNKLKLFIKTMGSLLEGGITLKNALKTNLKLLKDAKVKKMVEKLIDNIEMGYSLSEILKKYTKIKKIYIVFLEVGEVTGNIGKAFKIIDTMQERESKYKMKFYGIMAYPLITIIFSFFILIGMSIFIAPKILEIYSTSEAKLPIITRIIIIILEILKKYFYIIFLFIFLFIYGLKNKKIRNVIFKISFLKKVFQEGIGTYFAIVLGNLLVGGLSLITALNFLKEIFERDQEKEIIEKMILRIKMGDTLGNICEEIKIFTLEELALIKISEETGELSKTFLLIGQMRENKLQEKLNLLLKIGEPLLIVGVGIFLSFFIIGLYLPFFFLGDSLSL</sequence>
<keyword evidence="3" id="KW-1003">Cell membrane</keyword>
<dbReference type="PRINTS" id="PR00812">
    <property type="entry name" value="BCTERIALGSPF"/>
</dbReference>
<evidence type="ECO:0000256" key="7">
    <source>
        <dbReference type="SAM" id="Phobius"/>
    </source>
</evidence>
<evidence type="ECO:0000256" key="4">
    <source>
        <dbReference type="ARBA" id="ARBA00022692"/>
    </source>
</evidence>
<proteinExistence type="inferred from homology"/>
<evidence type="ECO:0000256" key="1">
    <source>
        <dbReference type="ARBA" id="ARBA00004651"/>
    </source>
</evidence>
<dbReference type="EMBL" id="FUWX01000024">
    <property type="protein sequence ID" value="SKA03574.1"/>
    <property type="molecule type" value="Genomic_DNA"/>
</dbReference>
<gene>
    <name evidence="9" type="ORF">SAMN02745174_02341</name>
</gene>
<keyword evidence="5 7" id="KW-1133">Transmembrane helix</keyword>
<dbReference type="InterPro" id="IPR042094">
    <property type="entry name" value="T2SS_GspF_sf"/>
</dbReference>
<evidence type="ECO:0000256" key="3">
    <source>
        <dbReference type="ARBA" id="ARBA00022475"/>
    </source>
</evidence>
<dbReference type="PANTHER" id="PTHR30012:SF0">
    <property type="entry name" value="TYPE II SECRETION SYSTEM PROTEIN F-RELATED"/>
    <property type="match status" value="1"/>
</dbReference>
<keyword evidence="10" id="KW-1185">Reference proteome</keyword>
<protein>
    <submittedName>
        <fullName evidence="9">Type II secretory pathway, component PulF</fullName>
    </submittedName>
</protein>